<dbReference type="InterPro" id="IPR029058">
    <property type="entry name" value="AB_hydrolase_fold"/>
</dbReference>
<dbReference type="SUPFAM" id="SSF53474">
    <property type="entry name" value="alpha/beta-Hydrolases"/>
    <property type="match status" value="1"/>
</dbReference>
<comment type="caution">
    <text evidence="2">The sequence shown here is derived from an EMBL/GenBank/DDBJ whole genome shotgun (WGS) entry which is preliminary data.</text>
</comment>
<dbReference type="GO" id="GO:0016787">
    <property type="term" value="F:hydrolase activity"/>
    <property type="evidence" value="ECO:0007669"/>
    <property type="project" value="UniProtKB-KW"/>
</dbReference>
<keyword evidence="3" id="KW-1185">Reference proteome</keyword>
<organism evidence="2 3">
    <name type="scientific">Amnibacterium endophyticum</name>
    <dbReference type="NCBI Taxonomy" id="2109337"/>
    <lineage>
        <taxon>Bacteria</taxon>
        <taxon>Bacillati</taxon>
        <taxon>Actinomycetota</taxon>
        <taxon>Actinomycetes</taxon>
        <taxon>Micrococcales</taxon>
        <taxon>Microbacteriaceae</taxon>
        <taxon>Amnibacterium</taxon>
    </lineage>
</organism>
<dbReference type="Proteomes" id="UP001597347">
    <property type="component" value="Unassembled WGS sequence"/>
</dbReference>
<evidence type="ECO:0000313" key="3">
    <source>
        <dbReference type="Proteomes" id="UP001597347"/>
    </source>
</evidence>
<dbReference type="InterPro" id="IPR050471">
    <property type="entry name" value="AB_hydrolase"/>
</dbReference>
<proteinExistence type="predicted"/>
<dbReference type="Pfam" id="PF00561">
    <property type="entry name" value="Abhydrolase_1"/>
    <property type="match status" value="1"/>
</dbReference>
<accession>A0ABW4LJG9</accession>
<protein>
    <submittedName>
        <fullName evidence="2">Alpha/beta fold hydrolase</fullName>
    </submittedName>
</protein>
<dbReference type="RefSeq" id="WP_377936728.1">
    <property type="nucleotide sequence ID" value="NZ_JBHUEA010000044.1"/>
</dbReference>
<sequence length="248" mass="25734">MFWHGGTPNTGLPPEPLLADAERLGLRLVGADRPGYGGMTRDPDAPLVAVADDVAAVLDHLGLERCATLGHSGGDPRALATAARLPDRVTRVVAVSSPAPADAEGLDRSAGAPAGIAREQRAAAEGREALEAHLESEEFDPEQFTPSDRAALQGPWSWFMGVVAAATADGPDGQVDDLLAQQRPWGFPLDAVAAPVLVLHGADDRIVPPAHGAWLAARLRQARLEVVPGAGHVSVLEHAAGALAFLRG</sequence>
<keyword evidence="2" id="KW-0378">Hydrolase</keyword>
<name>A0ABW4LJG9_9MICO</name>
<evidence type="ECO:0000313" key="2">
    <source>
        <dbReference type="EMBL" id="MFD1723069.1"/>
    </source>
</evidence>
<dbReference type="EMBL" id="JBHUEA010000044">
    <property type="protein sequence ID" value="MFD1723069.1"/>
    <property type="molecule type" value="Genomic_DNA"/>
</dbReference>
<dbReference type="InterPro" id="IPR000073">
    <property type="entry name" value="AB_hydrolase_1"/>
</dbReference>
<gene>
    <name evidence="2" type="ORF">ACFSBI_16075</name>
</gene>
<dbReference type="PRINTS" id="PR00111">
    <property type="entry name" value="ABHYDROLASE"/>
</dbReference>
<dbReference type="Gene3D" id="3.40.50.1820">
    <property type="entry name" value="alpha/beta hydrolase"/>
    <property type="match status" value="1"/>
</dbReference>
<reference evidence="3" key="1">
    <citation type="journal article" date="2019" name="Int. J. Syst. Evol. Microbiol.">
        <title>The Global Catalogue of Microorganisms (GCM) 10K type strain sequencing project: providing services to taxonomists for standard genome sequencing and annotation.</title>
        <authorList>
            <consortium name="The Broad Institute Genomics Platform"/>
            <consortium name="The Broad Institute Genome Sequencing Center for Infectious Disease"/>
            <person name="Wu L."/>
            <person name="Ma J."/>
        </authorList>
    </citation>
    <scope>NUCLEOTIDE SEQUENCE [LARGE SCALE GENOMIC DNA]</scope>
    <source>
        <strain evidence="3">CGMCC 1.12471</strain>
    </source>
</reference>
<feature type="domain" description="AB hydrolase-1" evidence="1">
    <location>
        <begin position="2"/>
        <end position="239"/>
    </location>
</feature>
<evidence type="ECO:0000259" key="1">
    <source>
        <dbReference type="Pfam" id="PF00561"/>
    </source>
</evidence>
<dbReference type="PANTHER" id="PTHR43433">
    <property type="entry name" value="HYDROLASE, ALPHA/BETA FOLD FAMILY PROTEIN"/>
    <property type="match status" value="1"/>
</dbReference>
<dbReference type="PANTHER" id="PTHR43433:SF10">
    <property type="entry name" value="AB HYDROLASE-1 DOMAIN-CONTAINING PROTEIN"/>
    <property type="match status" value="1"/>
</dbReference>